<reference evidence="2" key="1">
    <citation type="journal article" date="2019" name="Plant Biotechnol. J.">
        <title>Genome sequencing of the Australian wild diploid species Gossypium australe highlights disease resistance and delayed gland morphogenesis.</title>
        <authorList>
            <person name="Cai Y."/>
            <person name="Cai X."/>
            <person name="Wang Q."/>
            <person name="Wang P."/>
            <person name="Zhang Y."/>
            <person name="Cai C."/>
            <person name="Xu Y."/>
            <person name="Wang K."/>
            <person name="Zhou Z."/>
            <person name="Wang C."/>
            <person name="Geng S."/>
            <person name="Li B."/>
            <person name="Dong Q."/>
            <person name="Hou Y."/>
            <person name="Wang H."/>
            <person name="Ai P."/>
            <person name="Liu Z."/>
            <person name="Yi F."/>
            <person name="Sun M."/>
            <person name="An G."/>
            <person name="Cheng J."/>
            <person name="Zhang Y."/>
            <person name="Shi Q."/>
            <person name="Xie Y."/>
            <person name="Shi X."/>
            <person name="Chang Y."/>
            <person name="Huang F."/>
            <person name="Chen Y."/>
            <person name="Hong S."/>
            <person name="Mi L."/>
            <person name="Sun Q."/>
            <person name="Zhang L."/>
            <person name="Zhou B."/>
            <person name="Peng R."/>
            <person name="Zhang X."/>
            <person name="Liu F."/>
        </authorList>
    </citation>
    <scope>NUCLEOTIDE SEQUENCE [LARGE SCALE GENOMIC DNA]</scope>
    <source>
        <strain evidence="2">cv. PA1801</strain>
    </source>
</reference>
<evidence type="ECO:0000313" key="1">
    <source>
        <dbReference type="EMBL" id="KAA3487138.1"/>
    </source>
</evidence>
<accession>A0A5B6X042</accession>
<dbReference type="OrthoDB" id="1436638at2759"/>
<proteinExistence type="predicted"/>
<dbReference type="Proteomes" id="UP000325315">
    <property type="component" value="Unassembled WGS sequence"/>
</dbReference>
<organism evidence="1 2">
    <name type="scientific">Gossypium australe</name>
    <dbReference type="NCBI Taxonomy" id="47621"/>
    <lineage>
        <taxon>Eukaryota</taxon>
        <taxon>Viridiplantae</taxon>
        <taxon>Streptophyta</taxon>
        <taxon>Embryophyta</taxon>
        <taxon>Tracheophyta</taxon>
        <taxon>Spermatophyta</taxon>
        <taxon>Magnoliopsida</taxon>
        <taxon>eudicotyledons</taxon>
        <taxon>Gunneridae</taxon>
        <taxon>Pentapetalae</taxon>
        <taxon>rosids</taxon>
        <taxon>malvids</taxon>
        <taxon>Malvales</taxon>
        <taxon>Malvaceae</taxon>
        <taxon>Malvoideae</taxon>
        <taxon>Gossypium</taxon>
    </lineage>
</organism>
<dbReference type="AlphaFoldDB" id="A0A5B6X042"/>
<evidence type="ECO:0000313" key="2">
    <source>
        <dbReference type="Proteomes" id="UP000325315"/>
    </source>
</evidence>
<dbReference type="EMBL" id="SMMG02000001">
    <property type="protein sequence ID" value="KAA3487138.1"/>
    <property type="molecule type" value="Genomic_DNA"/>
</dbReference>
<name>A0A5B6X042_9ROSI</name>
<gene>
    <name evidence="1" type="ORF">EPI10_030988</name>
</gene>
<protein>
    <submittedName>
        <fullName evidence="1">Uncharacterized protein</fullName>
    </submittedName>
</protein>
<sequence>MRLTKLLNEFPSIKTSGQLTEVAKVHEVNAFTSLLAQVSSMSSIVKNFTANRFNNNLSGQQPSQFENTSCVYCRNGNMFENCLSNPKSICYIGNQNQSRSGLRPQSNFYNPLWRNHPNLLWSNQWLVLETPIYNPDQTNHQDFCNKFRNLHPLNL</sequence>
<keyword evidence="2" id="KW-1185">Reference proteome</keyword>
<comment type="caution">
    <text evidence="1">The sequence shown here is derived from an EMBL/GenBank/DDBJ whole genome shotgun (WGS) entry which is preliminary data.</text>
</comment>